<evidence type="ECO:0000256" key="1">
    <source>
        <dbReference type="SAM" id="MobiDB-lite"/>
    </source>
</evidence>
<sequence>MALVQVLNTTTCSMQQPSAADGAQPAGQTQPGTRYPAFTRPVPFPAELLSVRQSVQAYVNARIRQFGGAFAQVLNLQMDDAQLEDAIAKSVASLGSKEVSPSRTLRLVLRHDCMSTGCGEPSCLLCQFNPSRLCRRNLKNKYLIDDHIKAKCNAPLRVELVDESGACVLEGLPPGMQLEVHVLNGEKYREICPDNVLLSHQQLRACIISNHTKALLRRENGSDDQLRCFLQLEVATKRVKHAIKSDIPSITDSVSKLVHIGKATVEKLHNLRQAASEEGFAIQGEACMTLPCWVKCCNDIRPRVEMHAFFREDLVRHLLKLSPEKWEEVAQHAQGAVMPDFRPRAWWCPSLRAGLLFGTKNGAVCMDQPIALVKMGASAGGEDGVVPSFVPVFHALTLLVHCLLHHAHSAGEDGRLCRGGRWGGPLFCSRLSRPHAASALSVAPCTQRW</sequence>
<organism evidence="2 3">
    <name type="scientific">Dunaliella salina</name>
    <name type="common">Green alga</name>
    <name type="synonym">Protococcus salinus</name>
    <dbReference type="NCBI Taxonomy" id="3046"/>
    <lineage>
        <taxon>Eukaryota</taxon>
        <taxon>Viridiplantae</taxon>
        <taxon>Chlorophyta</taxon>
        <taxon>core chlorophytes</taxon>
        <taxon>Chlorophyceae</taxon>
        <taxon>CS clade</taxon>
        <taxon>Chlamydomonadales</taxon>
        <taxon>Dunaliellaceae</taxon>
        <taxon>Dunaliella</taxon>
    </lineage>
</organism>
<gene>
    <name evidence="2" type="ORF">DUNSADRAFT_12024</name>
</gene>
<comment type="caution">
    <text evidence="2">The sequence shown here is derived from an EMBL/GenBank/DDBJ whole genome shotgun (WGS) entry which is preliminary data.</text>
</comment>
<feature type="region of interest" description="Disordered" evidence="1">
    <location>
        <begin position="14"/>
        <end position="34"/>
    </location>
</feature>
<keyword evidence="3" id="KW-1185">Reference proteome</keyword>
<dbReference type="EMBL" id="MU069892">
    <property type="protein sequence ID" value="KAF5832185.1"/>
    <property type="molecule type" value="Genomic_DNA"/>
</dbReference>
<dbReference type="InterPro" id="IPR012416">
    <property type="entry name" value="CBP60"/>
</dbReference>
<accession>A0ABQ7GC51</accession>
<dbReference type="Proteomes" id="UP000815325">
    <property type="component" value="Unassembled WGS sequence"/>
</dbReference>
<protein>
    <submittedName>
        <fullName evidence="2">Uncharacterized protein</fullName>
    </submittedName>
</protein>
<name>A0ABQ7GC51_DUNSA</name>
<evidence type="ECO:0000313" key="3">
    <source>
        <dbReference type="Proteomes" id="UP000815325"/>
    </source>
</evidence>
<dbReference type="PANTHER" id="PTHR31713">
    <property type="entry name" value="OS02G0177800 PROTEIN"/>
    <property type="match status" value="1"/>
</dbReference>
<dbReference type="PANTHER" id="PTHR31713:SF96">
    <property type="entry name" value="OS02G0562300 PROTEIN"/>
    <property type="match status" value="1"/>
</dbReference>
<reference evidence="2" key="1">
    <citation type="submission" date="2017-08" db="EMBL/GenBank/DDBJ databases">
        <authorList>
            <person name="Polle J.E."/>
            <person name="Barry K."/>
            <person name="Cushman J."/>
            <person name="Schmutz J."/>
            <person name="Tran D."/>
            <person name="Hathwaick L.T."/>
            <person name="Yim W.C."/>
            <person name="Jenkins J."/>
            <person name="Mckie-Krisberg Z.M."/>
            <person name="Prochnik S."/>
            <person name="Lindquist E."/>
            <person name="Dockter R.B."/>
            <person name="Adam C."/>
            <person name="Molina H."/>
            <person name="Bunkerborg J."/>
            <person name="Jin E."/>
            <person name="Buchheim M."/>
            <person name="Magnuson J."/>
        </authorList>
    </citation>
    <scope>NUCLEOTIDE SEQUENCE</scope>
    <source>
        <strain evidence="2">CCAP 19/18</strain>
    </source>
</reference>
<evidence type="ECO:0000313" key="2">
    <source>
        <dbReference type="EMBL" id="KAF5832185.1"/>
    </source>
</evidence>
<proteinExistence type="predicted"/>